<keyword evidence="6 9" id="KW-1133">Transmembrane helix</keyword>
<evidence type="ECO:0000256" key="7">
    <source>
        <dbReference type="ARBA" id="ARBA00023136"/>
    </source>
</evidence>
<dbReference type="PANTHER" id="PTHR19139:SF199">
    <property type="entry name" value="MIP17260P"/>
    <property type="match status" value="1"/>
</dbReference>
<evidence type="ECO:0000256" key="6">
    <source>
        <dbReference type="ARBA" id="ARBA00022989"/>
    </source>
</evidence>
<feature type="compositionally biased region" description="Basic and acidic residues" evidence="8">
    <location>
        <begin position="479"/>
        <end position="512"/>
    </location>
</feature>
<dbReference type="FunFam" id="1.20.1080.10:FF:000014">
    <property type="entry name" value="Aquaporin 1"/>
    <property type="match status" value="1"/>
</dbReference>
<comment type="caution">
    <text evidence="10">The sequence shown here is derived from an EMBL/GenBank/DDBJ whole genome shotgun (WGS) entry which is preliminary data.</text>
</comment>
<dbReference type="AlphaFoldDB" id="W3VPQ6"/>
<dbReference type="OrthoDB" id="3222at2759"/>
<evidence type="ECO:0000256" key="3">
    <source>
        <dbReference type="ARBA" id="ARBA00022448"/>
    </source>
</evidence>
<dbReference type="HOGENOM" id="CLU_020019_1_6_1"/>
<name>W3VPQ6_MOEAP</name>
<reference evidence="10 11" key="1">
    <citation type="journal article" date="2014" name="Genome Announc.">
        <title>Genome sequence of the basidiomycetous fungus Pseudozyma aphidis DSM70725, an efficient producer of biosurfactant mannosylerythritol lipids.</title>
        <authorList>
            <person name="Lorenz S."/>
            <person name="Guenther M."/>
            <person name="Grumaz C."/>
            <person name="Rupp S."/>
            <person name="Zibek S."/>
            <person name="Sohn K."/>
        </authorList>
    </citation>
    <scope>NUCLEOTIDE SEQUENCE [LARGE SCALE GENOMIC DNA]</scope>
    <source>
        <strain evidence="11">ATCC 32657 / CBS 517.83 / DSM 70725 / JCM 10318 / NBRC 10182 / NRRL Y-7954 / St-0401</strain>
    </source>
</reference>
<evidence type="ECO:0000256" key="4">
    <source>
        <dbReference type="ARBA" id="ARBA00022692"/>
    </source>
</evidence>
<feature type="compositionally biased region" description="Low complexity" evidence="8">
    <location>
        <begin position="536"/>
        <end position="546"/>
    </location>
</feature>
<organism evidence="10 11">
    <name type="scientific">Moesziomyces aphidis</name>
    <name type="common">Pseudozyma aphidis</name>
    <dbReference type="NCBI Taxonomy" id="84754"/>
    <lineage>
        <taxon>Eukaryota</taxon>
        <taxon>Fungi</taxon>
        <taxon>Dikarya</taxon>
        <taxon>Basidiomycota</taxon>
        <taxon>Ustilaginomycotina</taxon>
        <taxon>Ustilaginomycetes</taxon>
        <taxon>Ustilaginales</taxon>
        <taxon>Ustilaginaceae</taxon>
        <taxon>Moesziomyces</taxon>
    </lineage>
</organism>
<sequence length="557" mass="61173">MGCNRDRTPAGGSLPALDSLYLRSLGLPCIAHVLTAQTMSPELGPKAASSSIYSNVETAVMLKDLVARIRLPVIGLSRPCTCLANCGDDDTENMATGKLTRAASCSLRIVPDLAPIRKAGVYYWHPTSSSGLRWIDTTSQRFYTSFEMSSVEESGAQQGRRLSTDTAYSRRSRFIPFYHHRHHDYHGERRHRRRHFGKPKFSGFQPHFMAGLGEFIGTTMFLFLAEGGAKTAQLSVSATQTQTATPLSNETIMFIATSFGLSLLVTAWMFYRITGGLFNPAITVALWLTGVLTSRRAIILFIAQILGGIAGAGLVLGLTPSNSVQQVTTTLQPGINIPQGFLIEMLLTSILVFTVLMMAVEKHRATFMAPVAIGLTLFACHLFGAVWTGCGMNPARSFGPAVVAGTFNSDHWIYWIAPLCGGILSVIYFSFLKLLNYNSVVLDQDSDTEITGLKPIHVRVWNFIRHGQNPSALNPESSTHYDKEARKQFDNEQRQEFEEREAMRREMQDKPVFDSNAGEAAMGNFSPPQRNADVMSTSTGSTAHHSGQNHTGPILPK</sequence>
<feature type="transmembrane region" description="Helical" evidence="9">
    <location>
        <begin position="367"/>
        <end position="387"/>
    </location>
</feature>
<dbReference type="EMBL" id="AWNI01000008">
    <property type="protein sequence ID" value="ETS63480.1"/>
    <property type="molecule type" value="Genomic_DNA"/>
</dbReference>
<comment type="subcellular location">
    <subcellularLocation>
        <location evidence="1">Membrane</location>
        <topology evidence="1">Multi-pass membrane protein</topology>
    </subcellularLocation>
</comment>
<dbReference type="InterPro" id="IPR023271">
    <property type="entry name" value="Aquaporin-like"/>
</dbReference>
<feature type="region of interest" description="Disordered" evidence="8">
    <location>
        <begin position="471"/>
        <end position="557"/>
    </location>
</feature>
<dbReference type="Gene3D" id="1.20.1080.10">
    <property type="entry name" value="Glycerol uptake facilitator protein"/>
    <property type="match status" value="1"/>
</dbReference>
<keyword evidence="3" id="KW-0813">Transport</keyword>
<feature type="transmembrane region" description="Helical" evidence="9">
    <location>
        <begin position="298"/>
        <end position="319"/>
    </location>
</feature>
<keyword evidence="7 9" id="KW-0472">Membrane</keyword>
<dbReference type="Proteomes" id="UP000019462">
    <property type="component" value="Unassembled WGS sequence"/>
</dbReference>
<accession>W3VPQ6</accession>
<keyword evidence="11" id="KW-1185">Reference proteome</keyword>
<dbReference type="InterPro" id="IPR000425">
    <property type="entry name" value="MIP"/>
</dbReference>
<proteinExistence type="inferred from homology"/>
<dbReference type="GO" id="GO:0005886">
    <property type="term" value="C:plasma membrane"/>
    <property type="evidence" value="ECO:0007669"/>
    <property type="project" value="TreeGrafter"/>
</dbReference>
<feature type="transmembrane region" description="Helical" evidence="9">
    <location>
        <begin position="412"/>
        <end position="432"/>
    </location>
</feature>
<evidence type="ECO:0000256" key="9">
    <source>
        <dbReference type="SAM" id="Phobius"/>
    </source>
</evidence>
<evidence type="ECO:0000256" key="5">
    <source>
        <dbReference type="ARBA" id="ARBA00022737"/>
    </source>
</evidence>
<dbReference type="Pfam" id="PF00230">
    <property type="entry name" value="MIP"/>
    <property type="match status" value="1"/>
</dbReference>
<evidence type="ECO:0000313" key="10">
    <source>
        <dbReference type="EMBL" id="ETS63480.1"/>
    </source>
</evidence>
<dbReference type="GO" id="GO:0015250">
    <property type="term" value="F:water channel activity"/>
    <property type="evidence" value="ECO:0007669"/>
    <property type="project" value="TreeGrafter"/>
</dbReference>
<evidence type="ECO:0000256" key="1">
    <source>
        <dbReference type="ARBA" id="ARBA00004141"/>
    </source>
</evidence>
<evidence type="ECO:0008006" key="12">
    <source>
        <dbReference type="Google" id="ProtNLM"/>
    </source>
</evidence>
<dbReference type="CDD" id="cd00333">
    <property type="entry name" value="MIP"/>
    <property type="match status" value="1"/>
</dbReference>
<feature type="transmembrane region" description="Helical" evidence="9">
    <location>
        <begin position="277"/>
        <end position="293"/>
    </location>
</feature>
<comment type="similarity">
    <text evidence="2">Belongs to the MIP/aquaporin (TC 1.A.8) family.</text>
</comment>
<keyword evidence="5" id="KW-0677">Repeat</keyword>
<dbReference type="InterPro" id="IPR034294">
    <property type="entry name" value="Aquaporin_transptr"/>
</dbReference>
<dbReference type="SUPFAM" id="SSF81338">
    <property type="entry name" value="Aquaporin-like"/>
    <property type="match status" value="1"/>
</dbReference>
<evidence type="ECO:0000256" key="8">
    <source>
        <dbReference type="SAM" id="MobiDB-lite"/>
    </source>
</evidence>
<dbReference type="PRINTS" id="PR00783">
    <property type="entry name" value="MINTRINSICP"/>
</dbReference>
<keyword evidence="4 9" id="KW-0812">Transmembrane</keyword>
<evidence type="ECO:0000313" key="11">
    <source>
        <dbReference type="Proteomes" id="UP000019462"/>
    </source>
</evidence>
<feature type="transmembrane region" description="Helical" evidence="9">
    <location>
        <begin position="339"/>
        <end position="360"/>
    </location>
</feature>
<protein>
    <recommendedName>
        <fullName evidence="12">Aquaporin</fullName>
    </recommendedName>
</protein>
<evidence type="ECO:0000256" key="2">
    <source>
        <dbReference type="ARBA" id="ARBA00006175"/>
    </source>
</evidence>
<dbReference type="PANTHER" id="PTHR19139">
    <property type="entry name" value="AQUAPORIN TRANSPORTER"/>
    <property type="match status" value="1"/>
</dbReference>
<gene>
    <name evidence="10" type="ORF">PaG_01766</name>
</gene>